<evidence type="ECO:0000313" key="3">
    <source>
        <dbReference type="Proteomes" id="UP001333818"/>
    </source>
</evidence>
<dbReference type="PROSITE" id="PS50011">
    <property type="entry name" value="PROTEIN_KINASE_DOM"/>
    <property type="match status" value="1"/>
</dbReference>
<dbReference type="Pfam" id="PF00805">
    <property type="entry name" value="Pentapeptide"/>
    <property type="match status" value="3"/>
</dbReference>
<protein>
    <submittedName>
        <fullName evidence="2">Pentapeptide repeat-containing protein</fullName>
    </submittedName>
</protein>
<dbReference type="Gene3D" id="2.160.20.80">
    <property type="entry name" value="E3 ubiquitin-protein ligase SopA"/>
    <property type="match status" value="2"/>
</dbReference>
<dbReference type="SUPFAM" id="SSF56112">
    <property type="entry name" value="Protein kinase-like (PK-like)"/>
    <property type="match status" value="1"/>
</dbReference>
<dbReference type="EMBL" id="JAZBJZ010000114">
    <property type="protein sequence ID" value="MEE3719133.1"/>
    <property type="molecule type" value="Genomic_DNA"/>
</dbReference>
<keyword evidence="3" id="KW-1185">Reference proteome</keyword>
<dbReference type="InterPro" id="IPR011009">
    <property type="entry name" value="Kinase-like_dom_sf"/>
</dbReference>
<dbReference type="AlphaFoldDB" id="A0AAW9Q3N7"/>
<dbReference type="RefSeq" id="WP_330485569.1">
    <property type="nucleotide sequence ID" value="NZ_JAZBJZ010000114.1"/>
</dbReference>
<name>A0AAW9Q3N7_9CYAN</name>
<evidence type="ECO:0000259" key="1">
    <source>
        <dbReference type="PROSITE" id="PS50011"/>
    </source>
</evidence>
<dbReference type="PANTHER" id="PTHR14136">
    <property type="entry name" value="BTB_POZ DOMAIN-CONTAINING PROTEIN KCTD9"/>
    <property type="match status" value="1"/>
</dbReference>
<dbReference type="InterPro" id="IPR001646">
    <property type="entry name" value="5peptide_repeat"/>
</dbReference>
<dbReference type="PANTHER" id="PTHR14136:SF17">
    <property type="entry name" value="BTB_POZ DOMAIN-CONTAINING PROTEIN KCTD9"/>
    <property type="match status" value="1"/>
</dbReference>
<dbReference type="Gene3D" id="1.10.510.10">
    <property type="entry name" value="Transferase(Phosphotransferase) domain 1"/>
    <property type="match status" value="1"/>
</dbReference>
<dbReference type="SUPFAM" id="SSF141571">
    <property type="entry name" value="Pentapeptide repeat-like"/>
    <property type="match status" value="2"/>
</dbReference>
<dbReference type="GO" id="GO:0005524">
    <property type="term" value="F:ATP binding"/>
    <property type="evidence" value="ECO:0007669"/>
    <property type="project" value="InterPro"/>
</dbReference>
<dbReference type="GO" id="GO:0004672">
    <property type="term" value="F:protein kinase activity"/>
    <property type="evidence" value="ECO:0007669"/>
    <property type="project" value="InterPro"/>
</dbReference>
<gene>
    <name evidence="2" type="ORF">V2H45_20520</name>
</gene>
<evidence type="ECO:0000313" key="2">
    <source>
        <dbReference type="EMBL" id="MEE3719133.1"/>
    </source>
</evidence>
<sequence>MIATSPQNWPLNIDFTAAVQNPQVCFADKLLKRSQPAKNSRGRITLWSGNFATVYKLMDAGCSWAVRCFIRVPQPDVQQRYAAISEYLDEHQLPYLVHFQFLEQGILVKDAWYPILKMDWVDGVELDRYIGDHLNDPDKLLNLDRELKQLKQDLRDAGIAHGDLQHGNIMVTRSGQLKLVDYDGMYVPALKGIPPYETGHPNYQLPERSLQDFGEQVDDFSFDVISLSLKALAKQPELWDSFHEDNKNLIFRQDDFRQPKESPVFQSIAQINDTETQILYDNVVQRCSGELVYVDRENSRLEFAIEPLTRFVKWLRLDIPHPSEPKHYKRIFLSAGIFVISLSVWLWFRHMQQVRTQEIAVQPTESATPSISRLSLEIEPITREKLLEQYKNGRRDFKQVNLADATLNGVNLSGINLSNSVLERVDLHQADLSGANLYGVTLAKADLRGANLTSANLTDADLTEANLREANLTKALLLRADLKKADLSFAIVVGADLMRANLSEANLGVADLRGTNFVLANLFKANLIKAKLRESNLGAANLTQATLDSADLVLADLRSAELYLTILSSANLSSANLSSANLVMVELAGTNLSGVNFRGITVDNVNNIQDANFANVMNLSPAIRKYFCSSASGTFSGSNTPTKVTLSCP</sequence>
<accession>A0AAW9Q3N7</accession>
<reference evidence="2" key="1">
    <citation type="submission" date="2024-01" db="EMBL/GenBank/DDBJ databases">
        <title>Bank of Algae and Cyanobacteria of the Azores (BACA) strain genomes.</title>
        <authorList>
            <person name="Luz R."/>
            <person name="Cordeiro R."/>
            <person name="Fonseca A."/>
            <person name="Goncalves V."/>
        </authorList>
    </citation>
    <scope>NUCLEOTIDE SEQUENCE</scope>
    <source>
        <strain evidence="2">BACA0141</strain>
    </source>
</reference>
<comment type="caution">
    <text evidence="2">The sequence shown here is derived from an EMBL/GenBank/DDBJ whole genome shotgun (WGS) entry which is preliminary data.</text>
</comment>
<organism evidence="2 3">
    <name type="scientific">Tumidithrix elongata BACA0141</name>
    <dbReference type="NCBI Taxonomy" id="2716417"/>
    <lineage>
        <taxon>Bacteria</taxon>
        <taxon>Bacillati</taxon>
        <taxon>Cyanobacteriota</taxon>
        <taxon>Cyanophyceae</taxon>
        <taxon>Pseudanabaenales</taxon>
        <taxon>Pseudanabaenaceae</taxon>
        <taxon>Tumidithrix</taxon>
        <taxon>Tumidithrix elongata</taxon>
    </lineage>
</organism>
<feature type="domain" description="Protein kinase" evidence="1">
    <location>
        <begin position="40"/>
        <end position="301"/>
    </location>
</feature>
<dbReference type="InterPro" id="IPR051082">
    <property type="entry name" value="Pentapeptide-BTB/POZ_domain"/>
</dbReference>
<dbReference type="Proteomes" id="UP001333818">
    <property type="component" value="Unassembled WGS sequence"/>
</dbReference>
<dbReference type="InterPro" id="IPR000719">
    <property type="entry name" value="Prot_kinase_dom"/>
</dbReference>
<proteinExistence type="predicted"/>